<dbReference type="Pfam" id="PF16653">
    <property type="entry name" value="Sacchrp_dh_C"/>
    <property type="match status" value="1"/>
</dbReference>
<feature type="domain" description="Saccharopine dehydrogenase-like C-terminal" evidence="3">
    <location>
        <begin position="155"/>
        <end position="374"/>
    </location>
</feature>
<evidence type="ECO:0000256" key="1">
    <source>
        <dbReference type="ARBA" id="ARBA00023002"/>
    </source>
</evidence>
<dbReference type="InterPro" id="IPR005097">
    <property type="entry name" value="Sacchrp_dh_NADP-bd"/>
</dbReference>
<comment type="caution">
    <text evidence="4">The sequence shown here is derived from an EMBL/GenBank/DDBJ whole genome shotgun (WGS) entry which is preliminary data.</text>
</comment>
<gene>
    <name evidence="4" type="ORF">HNP33_004006</name>
</gene>
<protein>
    <submittedName>
        <fullName evidence="4">Saccharopine dehydrogenase-like NADP-dependent oxidoreductase</fullName>
    </submittedName>
</protein>
<dbReference type="SUPFAM" id="SSF55347">
    <property type="entry name" value="Glyceraldehyde-3-phosphate dehydrogenase-like, C-terminal domain"/>
    <property type="match status" value="1"/>
</dbReference>
<dbReference type="PANTHER" id="PTHR11133:SF22">
    <property type="entry name" value="ALPHA-AMINOADIPIC SEMIALDEHYDE SYNTHASE, MITOCHONDRIAL"/>
    <property type="match status" value="1"/>
</dbReference>
<feature type="domain" description="Saccharopine dehydrogenase NADP binding" evidence="2">
    <location>
        <begin position="40"/>
        <end position="147"/>
    </location>
</feature>
<dbReference type="InterPro" id="IPR051168">
    <property type="entry name" value="AASS"/>
</dbReference>
<dbReference type="RefSeq" id="WP_184711570.1">
    <property type="nucleotide sequence ID" value="NZ_JACHKZ010000042.1"/>
</dbReference>
<evidence type="ECO:0000259" key="3">
    <source>
        <dbReference type="Pfam" id="PF16653"/>
    </source>
</evidence>
<dbReference type="PANTHER" id="PTHR11133">
    <property type="entry name" value="SACCHAROPINE DEHYDROGENASE"/>
    <property type="match status" value="1"/>
</dbReference>
<keyword evidence="5" id="KW-1185">Reference proteome</keyword>
<organism evidence="4 5">
    <name type="scientific">Comamonas odontotermitis</name>
    <dbReference type="NCBI Taxonomy" id="379895"/>
    <lineage>
        <taxon>Bacteria</taxon>
        <taxon>Pseudomonadati</taxon>
        <taxon>Pseudomonadota</taxon>
        <taxon>Betaproteobacteria</taxon>
        <taxon>Burkholderiales</taxon>
        <taxon>Comamonadaceae</taxon>
        <taxon>Comamonas</taxon>
    </lineage>
</organism>
<keyword evidence="1" id="KW-0560">Oxidoreductase</keyword>
<reference evidence="4 5" key="1">
    <citation type="submission" date="2020-08" db="EMBL/GenBank/DDBJ databases">
        <title>Functional genomics of gut bacteria from endangered species of beetles.</title>
        <authorList>
            <person name="Carlos-Shanley C."/>
        </authorList>
    </citation>
    <scope>NUCLEOTIDE SEQUENCE [LARGE SCALE GENOMIC DNA]</scope>
    <source>
        <strain evidence="4 5">S00124</strain>
    </source>
</reference>
<name>A0ABR6RL23_9BURK</name>
<dbReference type="Gene3D" id="3.40.50.720">
    <property type="entry name" value="NAD(P)-binding Rossmann-like Domain"/>
    <property type="match status" value="1"/>
</dbReference>
<evidence type="ECO:0000313" key="5">
    <source>
        <dbReference type="Proteomes" id="UP000562492"/>
    </source>
</evidence>
<dbReference type="InterPro" id="IPR036291">
    <property type="entry name" value="NAD(P)-bd_dom_sf"/>
</dbReference>
<dbReference type="EMBL" id="JACHKZ010000042">
    <property type="protein sequence ID" value="MBB6579882.1"/>
    <property type="molecule type" value="Genomic_DNA"/>
</dbReference>
<accession>A0ABR6RL23</accession>
<evidence type="ECO:0000259" key="2">
    <source>
        <dbReference type="Pfam" id="PF03435"/>
    </source>
</evidence>
<sequence>MGDKAKKKLGKADKSTATTLAAASAPAKTGTPANTEVKKVTILGAGKIGFAMAVLLQVAGGYQLRMADQSKAQLKAVAALGVETVHIGKGDDLAVAMQGQFAVLNALPFHMAIEVATLAAKLGVHYFDLTEDVQSTHAIRKLAAKASSVLMPQCGLAPGFIGIVGNDVAQHFDVLHDLKMRVGALPRYPQGTLRYNLTWSTEGLINEYINPCEALVDGEPLTVHALEGLETFALDGIEYEAFNTSGGLGTLTETWAGKARNVDYKSIRYPGHCAILKLLLNELKLRDQRELLNKIFDSAIPATRQDVIVIFASATGRKGERLMQESYSARIVGTTVAGHALTAIQLTTAAGICCALDLVAGQVLPQKGFIGQESIRFADFIDNRFGQYYRAQDLNAALAA</sequence>
<evidence type="ECO:0000313" key="4">
    <source>
        <dbReference type="EMBL" id="MBB6579882.1"/>
    </source>
</evidence>
<dbReference type="InterPro" id="IPR032095">
    <property type="entry name" value="Sacchrp_dh-like_C"/>
</dbReference>
<dbReference type="Proteomes" id="UP000562492">
    <property type="component" value="Unassembled WGS sequence"/>
</dbReference>
<dbReference type="Gene3D" id="3.30.360.10">
    <property type="entry name" value="Dihydrodipicolinate Reductase, domain 2"/>
    <property type="match status" value="1"/>
</dbReference>
<dbReference type="Pfam" id="PF03435">
    <property type="entry name" value="Sacchrp_dh_NADP"/>
    <property type="match status" value="1"/>
</dbReference>
<dbReference type="SUPFAM" id="SSF51735">
    <property type="entry name" value="NAD(P)-binding Rossmann-fold domains"/>
    <property type="match status" value="1"/>
</dbReference>
<proteinExistence type="predicted"/>